<evidence type="ECO:0000313" key="2">
    <source>
        <dbReference type="Proteomes" id="UP000499080"/>
    </source>
</evidence>
<sequence length="121" mass="14014">MGSVKCLSCEKSMPDENPRNVAYCSEKCELKGIGDSYTVLNSTYGTAMNLKCSICDEVFKNIFDYRMCCRCVFHKNCIHEKVSKEKKLRNVRDAELKLTIRHDCFWTHNQTNRTEKKTTNG</sequence>
<organism evidence="1 2">
    <name type="scientific">Araneus ventricosus</name>
    <name type="common">Orbweaver spider</name>
    <name type="synonym">Epeira ventricosa</name>
    <dbReference type="NCBI Taxonomy" id="182803"/>
    <lineage>
        <taxon>Eukaryota</taxon>
        <taxon>Metazoa</taxon>
        <taxon>Ecdysozoa</taxon>
        <taxon>Arthropoda</taxon>
        <taxon>Chelicerata</taxon>
        <taxon>Arachnida</taxon>
        <taxon>Araneae</taxon>
        <taxon>Araneomorphae</taxon>
        <taxon>Entelegynae</taxon>
        <taxon>Araneoidea</taxon>
        <taxon>Araneidae</taxon>
        <taxon>Araneus</taxon>
    </lineage>
</organism>
<gene>
    <name evidence="1" type="ORF">AVEN_49346_1</name>
</gene>
<dbReference type="AlphaFoldDB" id="A0A4Y2LPL1"/>
<dbReference type="EMBL" id="BGPR01006178">
    <property type="protein sequence ID" value="GBN16701.1"/>
    <property type="molecule type" value="Genomic_DNA"/>
</dbReference>
<dbReference type="Proteomes" id="UP000499080">
    <property type="component" value="Unassembled WGS sequence"/>
</dbReference>
<evidence type="ECO:0000313" key="1">
    <source>
        <dbReference type="EMBL" id="GBN16701.1"/>
    </source>
</evidence>
<name>A0A4Y2LPL1_ARAVE</name>
<keyword evidence="2" id="KW-1185">Reference proteome</keyword>
<comment type="caution">
    <text evidence="1">The sequence shown here is derived from an EMBL/GenBank/DDBJ whole genome shotgun (WGS) entry which is preliminary data.</text>
</comment>
<reference evidence="1 2" key="1">
    <citation type="journal article" date="2019" name="Sci. Rep.">
        <title>Orb-weaving spider Araneus ventricosus genome elucidates the spidroin gene catalogue.</title>
        <authorList>
            <person name="Kono N."/>
            <person name="Nakamura H."/>
            <person name="Ohtoshi R."/>
            <person name="Moran D.A.P."/>
            <person name="Shinohara A."/>
            <person name="Yoshida Y."/>
            <person name="Fujiwara M."/>
            <person name="Mori M."/>
            <person name="Tomita M."/>
            <person name="Arakawa K."/>
        </authorList>
    </citation>
    <scope>NUCLEOTIDE SEQUENCE [LARGE SCALE GENOMIC DNA]</scope>
</reference>
<protein>
    <submittedName>
        <fullName evidence="1">Uncharacterized protein</fullName>
    </submittedName>
</protein>
<proteinExistence type="predicted"/>
<accession>A0A4Y2LPL1</accession>